<dbReference type="PANTHER" id="PTHR11933:SF5">
    <property type="entry name" value="MITOCHONDRIAL TRNA-SPECIFIC 2-THIOURIDYLASE 1"/>
    <property type="match status" value="1"/>
</dbReference>
<dbReference type="GO" id="GO:0005524">
    <property type="term" value="F:ATP binding"/>
    <property type="evidence" value="ECO:0007669"/>
    <property type="project" value="UniProtKB-KW"/>
</dbReference>
<dbReference type="Gene3D" id="3.40.50.620">
    <property type="entry name" value="HUPs"/>
    <property type="match status" value="1"/>
</dbReference>
<evidence type="ECO:0000256" key="7">
    <source>
        <dbReference type="ARBA" id="ARBA00023157"/>
    </source>
</evidence>
<keyword evidence="4" id="KW-0547">Nucleotide-binding</keyword>
<dbReference type="CDD" id="cd01998">
    <property type="entry name" value="MnmA_TRMU-like"/>
    <property type="match status" value="1"/>
</dbReference>
<dbReference type="Gene3D" id="2.30.30.280">
    <property type="entry name" value="Adenine nucleotide alpha hydrolases-like domains"/>
    <property type="match status" value="1"/>
</dbReference>
<keyword evidence="5" id="KW-0067">ATP-binding</keyword>
<dbReference type="InterPro" id="IPR046884">
    <property type="entry name" value="MnmA-like_central"/>
</dbReference>
<dbReference type="InterPro" id="IPR014729">
    <property type="entry name" value="Rossmann-like_a/b/a_fold"/>
</dbReference>
<dbReference type="HAMAP" id="MF_00144">
    <property type="entry name" value="tRNA_thiouridyl_MnmA"/>
    <property type="match status" value="1"/>
</dbReference>
<dbReference type="InterPro" id="IPR023382">
    <property type="entry name" value="MnmA-like_central_sf"/>
</dbReference>
<accession>A0A6J7EL54</accession>
<keyword evidence="2" id="KW-0808">Transferase</keyword>
<dbReference type="AlphaFoldDB" id="A0A6J7EL54"/>
<dbReference type="InterPro" id="IPR046885">
    <property type="entry name" value="MnmA-like_C"/>
</dbReference>
<evidence type="ECO:0000256" key="5">
    <source>
        <dbReference type="ARBA" id="ARBA00022840"/>
    </source>
</evidence>
<feature type="domain" description="tRNA-specific 2-thiouridylase MnmA-like C-terminal" evidence="8">
    <location>
        <begin position="276"/>
        <end position="351"/>
    </location>
</feature>
<evidence type="ECO:0000256" key="1">
    <source>
        <dbReference type="ARBA" id="ARBA00022555"/>
    </source>
</evidence>
<dbReference type="Gene3D" id="2.40.30.10">
    <property type="entry name" value="Translation factors"/>
    <property type="match status" value="1"/>
</dbReference>
<evidence type="ECO:0000256" key="3">
    <source>
        <dbReference type="ARBA" id="ARBA00022694"/>
    </source>
</evidence>
<feature type="domain" description="tRNA-specific 2-thiouridylase MnmA-like central" evidence="9">
    <location>
        <begin position="203"/>
        <end position="266"/>
    </location>
</feature>
<dbReference type="PANTHER" id="PTHR11933">
    <property type="entry name" value="TRNA 5-METHYLAMINOMETHYL-2-THIOURIDYLATE -METHYLTRANSFERASE"/>
    <property type="match status" value="1"/>
</dbReference>
<gene>
    <name evidence="10" type="ORF">UFOPK3376_01915</name>
</gene>
<evidence type="ECO:0000256" key="2">
    <source>
        <dbReference type="ARBA" id="ARBA00022679"/>
    </source>
</evidence>
<keyword evidence="3" id="KW-0819">tRNA processing</keyword>
<proteinExistence type="inferred from homology"/>
<reference evidence="10" key="1">
    <citation type="submission" date="2020-05" db="EMBL/GenBank/DDBJ databases">
        <authorList>
            <person name="Chiriac C."/>
            <person name="Salcher M."/>
            <person name="Ghai R."/>
            <person name="Kavagutti S V."/>
        </authorList>
    </citation>
    <scope>NUCLEOTIDE SEQUENCE</scope>
</reference>
<evidence type="ECO:0000256" key="4">
    <source>
        <dbReference type="ARBA" id="ARBA00022741"/>
    </source>
</evidence>
<evidence type="ECO:0000256" key="6">
    <source>
        <dbReference type="ARBA" id="ARBA00022884"/>
    </source>
</evidence>
<dbReference type="GO" id="GO:0002143">
    <property type="term" value="P:tRNA wobble position uridine thiolation"/>
    <property type="evidence" value="ECO:0007669"/>
    <property type="project" value="TreeGrafter"/>
</dbReference>
<evidence type="ECO:0000313" key="10">
    <source>
        <dbReference type="EMBL" id="CAB4884282.1"/>
    </source>
</evidence>
<dbReference type="EMBL" id="CAFBLP010000049">
    <property type="protein sequence ID" value="CAB4884282.1"/>
    <property type="molecule type" value="Genomic_DNA"/>
</dbReference>
<keyword evidence="6" id="KW-0694">RNA-binding</keyword>
<dbReference type="InterPro" id="IPR004506">
    <property type="entry name" value="MnmA-like"/>
</dbReference>
<dbReference type="NCBIfam" id="NF001138">
    <property type="entry name" value="PRK00143.1"/>
    <property type="match status" value="1"/>
</dbReference>
<evidence type="ECO:0000259" key="9">
    <source>
        <dbReference type="Pfam" id="PF20259"/>
    </source>
</evidence>
<dbReference type="Pfam" id="PF03054">
    <property type="entry name" value="tRNA_Me_trans"/>
    <property type="match status" value="1"/>
</dbReference>
<dbReference type="Pfam" id="PF20259">
    <property type="entry name" value="tRNA_Me_trans_M"/>
    <property type="match status" value="1"/>
</dbReference>
<dbReference type="GO" id="GO:0000049">
    <property type="term" value="F:tRNA binding"/>
    <property type="evidence" value="ECO:0007669"/>
    <property type="project" value="UniProtKB-KW"/>
</dbReference>
<dbReference type="NCBIfam" id="TIGR00420">
    <property type="entry name" value="trmU"/>
    <property type="match status" value="1"/>
</dbReference>
<organism evidence="10">
    <name type="scientific">freshwater metagenome</name>
    <dbReference type="NCBI Taxonomy" id="449393"/>
    <lineage>
        <taxon>unclassified sequences</taxon>
        <taxon>metagenomes</taxon>
        <taxon>ecological metagenomes</taxon>
    </lineage>
</organism>
<protein>
    <submittedName>
        <fullName evidence="10">Unannotated protein</fullName>
    </submittedName>
</protein>
<keyword evidence="7" id="KW-1015">Disulfide bond</keyword>
<dbReference type="GO" id="GO:0016783">
    <property type="term" value="F:sulfurtransferase activity"/>
    <property type="evidence" value="ECO:0007669"/>
    <property type="project" value="InterPro"/>
</dbReference>
<dbReference type="SUPFAM" id="SSF52402">
    <property type="entry name" value="Adenine nucleotide alpha hydrolases-like"/>
    <property type="match status" value="1"/>
</dbReference>
<evidence type="ECO:0000259" key="8">
    <source>
        <dbReference type="Pfam" id="PF20258"/>
    </source>
</evidence>
<sequence>MKVMIAMSGGVDSSVAAALLVEQGHEVVGVTMRLWGGESDTGCCSVSDVDDARRVAQQLGIDHLVFNFTDDFNEHVVNPYVQAHTQGITPNPCIECNRHVKFARLSERATLLGFDAVATGHHARATPSLVSGFELERGADRAKDQSYVVHMIDQAELARTMFPVGAMTKPEVRAHAARLGLRTATKPDSQDVCFITSTGGRSTFLGTRIPFRSATVVDTSGATVGEVPAVEMVTLGQRRGLGLTGGAPKRFVVDIDIEHAVVTVGDEADLLTQGHLVRNMTWVHSPAHAAAFATVLVQCSAHGTPQPATLAIESDGASVNVQWNQPQRRIAAGQSMVLYDPTDRFVLGGGICA</sequence>
<keyword evidence="1" id="KW-0820">tRNA-binding</keyword>
<name>A0A6J7EL54_9ZZZZ</name>
<dbReference type="Pfam" id="PF20258">
    <property type="entry name" value="tRNA_Me_trans_C"/>
    <property type="match status" value="1"/>
</dbReference>